<organism evidence="2 3">
    <name type="scientific">Leuconostoc inhae</name>
    <dbReference type="NCBI Taxonomy" id="178001"/>
    <lineage>
        <taxon>Bacteria</taxon>
        <taxon>Bacillati</taxon>
        <taxon>Bacillota</taxon>
        <taxon>Bacilli</taxon>
        <taxon>Lactobacillales</taxon>
        <taxon>Lactobacillaceae</taxon>
        <taxon>Leuconostoc</taxon>
    </lineage>
</organism>
<dbReference type="RefSeq" id="WP_258955175.1">
    <property type="nucleotide sequence ID" value="NZ_FBTB01000015.1"/>
</dbReference>
<keyword evidence="1" id="KW-0472">Membrane</keyword>
<name>A0ABP2B4Y1_9LACO</name>
<dbReference type="EMBL" id="FBTB01000015">
    <property type="protein sequence ID" value="CUW12373.1"/>
    <property type="molecule type" value="Genomic_DNA"/>
</dbReference>
<sequence>MIEIGINLQHFLEFTVLCVAIVLVTALTYATSIRLEQIKRHK</sequence>
<evidence type="ECO:0000256" key="1">
    <source>
        <dbReference type="SAM" id="Phobius"/>
    </source>
</evidence>
<evidence type="ECO:0000313" key="2">
    <source>
        <dbReference type="EMBL" id="CUW12373.1"/>
    </source>
</evidence>
<gene>
    <name evidence="2" type="ORF">KSL4_0827</name>
</gene>
<dbReference type="Proteomes" id="UP000199047">
    <property type="component" value="Unassembled WGS sequence"/>
</dbReference>
<feature type="transmembrane region" description="Helical" evidence="1">
    <location>
        <begin position="12"/>
        <end position="32"/>
    </location>
</feature>
<protein>
    <submittedName>
        <fullName evidence="2">Uncharacterized protein</fullName>
    </submittedName>
</protein>
<keyword evidence="1" id="KW-1133">Transmembrane helix</keyword>
<reference evidence="2 3" key="1">
    <citation type="submission" date="2015-12" db="EMBL/GenBank/DDBJ databases">
        <authorList>
            <person name="Andreevskaya M."/>
        </authorList>
    </citation>
    <scope>NUCLEOTIDE SEQUENCE [LARGE SCALE GENOMIC DNA]</scope>
    <source>
        <strain evidence="2 3">KSL4-2</strain>
    </source>
</reference>
<proteinExistence type="predicted"/>
<comment type="caution">
    <text evidence="2">The sequence shown here is derived from an EMBL/GenBank/DDBJ whole genome shotgun (WGS) entry which is preliminary data.</text>
</comment>
<keyword evidence="1" id="KW-0812">Transmembrane</keyword>
<keyword evidence="3" id="KW-1185">Reference proteome</keyword>
<accession>A0ABP2B4Y1</accession>
<evidence type="ECO:0000313" key="3">
    <source>
        <dbReference type="Proteomes" id="UP000199047"/>
    </source>
</evidence>